<dbReference type="OrthoDB" id="5642573at2"/>
<sequence length="212" mass="23243">MTEPTAFWDSIAEKYAKRPITDLEAYHYSLDRTRSYLAPTDHVLELGCGTGSTALLLADSVARYTASDLSPKMIEIGQTKAKTQGTDNVEFIATDVSDAQHAGTVYDTVLALNLLHLLQDLPTRLSEIHAMIKPGGLLISKTVCLPTKGLPLKYRLMKGILPVAQMLGKAPYVNFMTTTKLEQIITAAGFEILETGNYPVMLPGRYVVARKI</sequence>
<protein>
    <submittedName>
        <fullName evidence="4">Ubiquinone biosynthesis protein UbiE</fullName>
    </submittedName>
</protein>
<dbReference type="PANTHER" id="PTHR43861:SF1">
    <property type="entry name" value="TRANS-ACONITATE 2-METHYLTRANSFERASE"/>
    <property type="match status" value="1"/>
</dbReference>
<feature type="domain" description="Methyltransferase" evidence="3">
    <location>
        <begin position="43"/>
        <end position="136"/>
    </location>
</feature>
<evidence type="ECO:0000313" key="4">
    <source>
        <dbReference type="EMBL" id="RBW54528.1"/>
    </source>
</evidence>
<dbReference type="InterPro" id="IPR029063">
    <property type="entry name" value="SAM-dependent_MTases_sf"/>
</dbReference>
<evidence type="ECO:0000313" key="5">
    <source>
        <dbReference type="Proteomes" id="UP000252706"/>
    </source>
</evidence>
<dbReference type="PANTHER" id="PTHR43861">
    <property type="entry name" value="TRANS-ACONITATE 2-METHYLTRANSFERASE-RELATED"/>
    <property type="match status" value="1"/>
</dbReference>
<gene>
    <name evidence="4" type="ORF">DS909_11885</name>
</gene>
<reference evidence="4 5" key="1">
    <citation type="submission" date="2018-07" db="EMBL/GenBank/DDBJ databases">
        <title>Modular assembly of carbohydrate-degrading microbial communities in the ocean.</title>
        <authorList>
            <person name="Enke T.N."/>
            <person name="Datta M.S."/>
            <person name="Schwartzman J.A."/>
            <person name="Cermak N."/>
            <person name="Schmitz D.A."/>
            <person name="Barrere J."/>
            <person name="Cordero O.X."/>
        </authorList>
    </citation>
    <scope>NUCLEOTIDE SEQUENCE [LARGE SCALE GENOMIC DNA]</scope>
    <source>
        <strain evidence="4 5">C3M10</strain>
    </source>
</reference>
<organism evidence="4 5">
    <name type="scientific">Phaeobacter gallaeciensis</name>
    <dbReference type="NCBI Taxonomy" id="60890"/>
    <lineage>
        <taxon>Bacteria</taxon>
        <taxon>Pseudomonadati</taxon>
        <taxon>Pseudomonadota</taxon>
        <taxon>Alphaproteobacteria</taxon>
        <taxon>Rhodobacterales</taxon>
        <taxon>Roseobacteraceae</taxon>
        <taxon>Phaeobacter</taxon>
    </lineage>
</organism>
<dbReference type="Pfam" id="PF13649">
    <property type="entry name" value="Methyltransf_25"/>
    <property type="match status" value="1"/>
</dbReference>
<evidence type="ECO:0000259" key="3">
    <source>
        <dbReference type="Pfam" id="PF13649"/>
    </source>
</evidence>
<dbReference type="Gene3D" id="3.40.50.150">
    <property type="entry name" value="Vaccinia Virus protein VP39"/>
    <property type="match status" value="1"/>
</dbReference>
<dbReference type="AlphaFoldDB" id="A0A366WWT3"/>
<dbReference type="GO" id="GO:0008168">
    <property type="term" value="F:methyltransferase activity"/>
    <property type="evidence" value="ECO:0007669"/>
    <property type="project" value="UniProtKB-KW"/>
</dbReference>
<dbReference type="Proteomes" id="UP000252706">
    <property type="component" value="Unassembled WGS sequence"/>
</dbReference>
<name>A0A366WWT3_9RHOB</name>
<dbReference type="CDD" id="cd02440">
    <property type="entry name" value="AdoMet_MTases"/>
    <property type="match status" value="1"/>
</dbReference>
<comment type="caution">
    <text evidence="4">The sequence shown here is derived from an EMBL/GenBank/DDBJ whole genome shotgun (WGS) entry which is preliminary data.</text>
</comment>
<dbReference type="RefSeq" id="WP_113823665.1">
    <property type="nucleotide sequence ID" value="NZ_QOCE01000031.1"/>
</dbReference>
<dbReference type="SUPFAM" id="SSF53335">
    <property type="entry name" value="S-adenosyl-L-methionine-dependent methyltransferases"/>
    <property type="match status" value="1"/>
</dbReference>
<evidence type="ECO:0000256" key="2">
    <source>
        <dbReference type="ARBA" id="ARBA00022679"/>
    </source>
</evidence>
<keyword evidence="4" id="KW-0830">Ubiquinone</keyword>
<accession>A0A366WWT3</accession>
<dbReference type="GO" id="GO:0032259">
    <property type="term" value="P:methylation"/>
    <property type="evidence" value="ECO:0007669"/>
    <property type="project" value="UniProtKB-KW"/>
</dbReference>
<dbReference type="InterPro" id="IPR041698">
    <property type="entry name" value="Methyltransf_25"/>
</dbReference>
<evidence type="ECO:0000256" key="1">
    <source>
        <dbReference type="ARBA" id="ARBA00022603"/>
    </source>
</evidence>
<proteinExistence type="predicted"/>
<keyword evidence="1" id="KW-0489">Methyltransferase</keyword>
<keyword evidence="2" id="KW-0808">Transferase</keyword>
<dbReference type="EMBL" id="QOCE01000031">
    <property type="protein sequence ID" value="RBW54528.1"/>
    <property type="molecule type" value="Genomic_DNA"/>
</dbReference>